<reference evidence="3" key="1">
    <citation type="journal article" date="2019" name="Int. J. Syst. Evol. Microbiol.">
        <title>The Global Catalogue of Microorganisms (GCM) 10K type strain sequencing project: providing services to taxonomists for standard genome sequencing and annotation.</title>
        <authorList>
            <consortium name="The Broad Institute Genomics Platform"/>
            <consortium name="The Broad Institute Genome Sequencing Center for Infectious Disease"/>
            <person name="Wu L."/>
            <person name="Ma J."/>
        </authorList>
    </citation>
    <scope>NUCLEOTIDE SEQUENCE [LARGE SCALE GENOMIC DNA]</scope>
    <source>
        <strain evidence="3">CCUG 53762</strain>
    </source>
</reference>
<protein>
    <submittedName>
        <fullName evidence="2">ORF6N domain-containing protein</fullName>
    </submittedName>
</protein>
<evidence type="ECO:0000313" key="3">
    <source>
        <dbReference type="Proteomes" id="UP001597118"/>
    </source>
</evidence>
<dbReference type="InterPro" id="IPR018873">
    <property type="entry name" value="KilA-N_DNA-bd_domain"/>
</dbReference>
<dbReference type="Pfam" id="PF10543">
    <property type="entry name" value="ORF6N"/>
    <property type="match status" value="1"/>
</dbReference>
<accession>A0ABW4IAE9</accession>
<comment type="caution">
    <text evidence="2">The sequence shown here is derived from an EMBL/GenBank/DDBJ whole genome shotgun (WGS) entry which is preliminary data.</text>
</comment>
<dbReference type="Proteomes" id="UP001597118">
    <property type="component" value="Unassembled WGS sequence"/>
</dbReference>
<feature type="domain" description="KilA-N DNA-binding" evidence="1">
    <location>
        <begin position="23"/>
        <end position="107"/>
    </location>
</feature>
<proteinExistence type="predicted"/>
<keyword evidence="3" id="KW-1185">Reference proteome</keyword>
<dbReference type="RefSeq" id="WP_379661335.1">
    <property type="nucleotide sequence ID" value="NZ_JBHUDG010000003.1"/>
</dbReference>
<sequence length="192" mass="22332">MTENTVQNLGGHYSNLSISIEDRIFLIRDQQVMIDRDLAELYQVETKVLNQAARRNIEKFPDDFRFQLTNEEKIELVTNCDRFSSLKHSTVNPHAFTEHGVLMLANVLKSNIATAMSIKLIKTFILIRKALSTNIALKLEIAEIRQSVNKIAKKQEGQDKNIDLLFEYIDRLQEKAEEPKPERKRIGYKDKW</sequence>
<evidence type="ECO:0000259" key="1">
    <source>
        <dbReference type="Pfam" id="PF10543"/>
    </source>
</evidence>
<evidence type="ECO:0000313" key="2">
    <source>
        <dbReference type="EMBL" id="MFD1628954.1"/>
    </source>
</evidence>
<dbReference type="EMBL" id="JBHUDG010000003">
    <property type="protein sequence ID" value="MFD1628954.1"/>
    <property type="molecule type" value="Genomic_DNA"/>
</dbReference>
<name>A0ABW4IAE9_9SPHI</name>
<organism evidence="2 3">
    <name type="scientific">Pseudopedobacter beijingensis</name>
    <dbReference type="NCBI Taxonomy" id="1207056"/>
    <lineage>
        <taxon>Bacteria</taxon>
        <taxon>Pseudomonadati</taxon>
        <taxon>Bacteroidota</taxon>
        <taxon>Sphingobacteriia</taxon>
        <taxon>Sphingobacteriales</taxon>
        <taxon>Sphingobacteriaceae</taxon>
        <taxon>Pseudopedobacter</taxon>
    </lineage>
</organism>
<gene>
    <name evidence="2" type="ORF">ACFSAH_03650</name>
</gene>